<dbReference type="HOGENOM" id="CLU_1991126_0_0_11"/>
<organism evidence="3 4">
    <name type="scientific">Sanguibacter keddieii (strain ATCC 51767 / DSM 10542 / NCFB 3025 / ST-74)</name>
    <dbReference type="NCBI Taxonomy" id="446469"/>
    <lineage>
        <taxon>Bacteria</taxon>
        <taxon>Bacillati</taxon>
        <taxon>Actinomycetota</taxon>
        <taxon>Actinomycetes</taxon>
        <taxon>Micrococcales</taxon>
        <taxon>Sanguibacteraceae</taxon>
        <taxon>Sanguibacter</taxon>
    </lineage>
</organism>
<sequence length="125" mass="13928">MTWEPTAAALVVGTLGGGSLTALLRVAHDHSIARRDADRADETADDARWATLVEVQTHALLEPLRLQVDRHATRIGELEREVRDVRTRYWRAVRLVHALYDHIARHGRPDAPPPPALPADLTDLP</sequence>
<dbReference type="RefSeq" id="WP_012868217.1">
    <property type="nucleotide sequence ID" value="NC_013521.1"/>
</dbReference>
<keyword evidence="4" id="KW-1185">Reference proteome</keyword>
<dbReference type="KEGG" id="ske:Sked_32530"/>
<keyword evidence="2" id="KW-0812">Transmembrane</keyword>
<dbReference type="AlphaFoldDB" id="D1BDS8"/>
<evidence type="ECO:0000313" key="4">
    <source>
        <dbReference type="Proteomes" id="UP000000322"/>
    </source>
</evidence>
<evidence type="ECO:0000256" key="2">
    <source>
        <dbReference type="SAM" id="Phobius"/>
    </source>
</evidence>
<reference evidence="3 4" key="1">
    <citation type="journal article" date="2009" name="Stand. Genomic Sci.">
        <title>Complete genome sequence of Sanguibacter keddieii type strain (ST-74).</title>
        <authorList>
            <person name="Ivanova N."/>
            <person name="Sikorski J."/>
            <person name="Sims D."/>
            <person name="Brettin T."/>
            <person name="Detter J.C."/>
            <person name="Han C."/>
            <person name="Lapidus A."/>
            <person name="Copeland A."/>
            <person name="Glavina Del Rio T."/>
            <person name="Nolan M."/>
            <person name="Chen F."/>
            <person name="Lucas S."/>
            <person name="Tice H."/>
            <person name="Cheng J.F."/>
            <person name="Bruce D."/>
            <person name="Goodwin L."/>
            <person name="Pitluck S."/>
            <person name="Pati A."/>
            <person name="Mavromatis K."/>
            <person name="Chen A."/>
            <person name="Palaniappan K."/>
            <person name="D'haeseleer P."/>
            <person name="Chain P."/>
            <person name="Bristow J."/>
            <person name="Eisen J.A."/>
            <person name="Markowitz V."/>
            <person name="Hugenholtz P."/>
            <person name="Goker M."/>
            <person name="Pukall R."/>
            <person name="Klenk H.P."/>
            <person name="Kyrpides N.C."/>
        </authorList>
    </citation>
    <scope>NUCLEOTIDE SEQUENCE [LARGE SCALE GENOMIC DNA]</scope>
    <source>
        <strain evidence="4">ATCC 51767 / DSM 10542 / NCFB 3025 / ST-74</strain>
    </source>
</reference>
<dbReference type="OrthoDB" id="9892834at2"/>
<gene>
    <name evidence="3" type="ordered locus">Sked_32530</name>
</gene>
<evidence type="ECO:0000313" key="3">
    <source>
        <dbReference type="EMBL" id="ACZ23149.1"/>
    </source>
</evidence>
<keyword evidence="2" id="KW-0472">Membrane</keyword>
<accession>D1BDS8</accession>
<dbReference type="Proteomes" id="UP000000322">
    <property type="component" value="Chromosome"/>
</dbReference>
<name>D1BDS8_SANKS</name>
<keyword evidence="2" id="KW-1133">Transmembrane helix</keyword>
<dbReference type="STRING" id="446469.Sked_32530"/>
<evidence type="ECO:0000256" key="1">
    <source>
        <dbReference type="SAM" id="MobiDB-lite"/>
    </source>
</evidence>
<dbReference type="EMBL" id="CP001819">
    <property type="protein sequence ID" value="ACZ23149.1"/>
    <property type="molecule type" value="Genomic_DNA"/>
</dbReference>
<feature type="region of interest" description="Disordered" evidence="1">
    <location>
        <begin position="105"/>
        <end position="125"/>
    </location>
</feature>
<feature type="transmembrane region" description="Helical" evidence="2">
    <location>
        <begin position="6"/>
        <end position="27"/>
    </location>
</feature>
<protein>
    <submittedName>
        <fullName evidence="3">Uncharacterized protein</fullName>
    </submittedName>
</protein>
<proteinExistence type="predicted"/>